<evidence type="ECO:0000259" key="1">
    <source>
        <dbReference type="Pfam" id="PF00534"/>
    </source>
</evidence>
<dbReference type="PANTHER" id="PTHR45947">
    <property type="entry name" value="SULFOQUINOVOSYL TRANSFERASE SQD2"/>
    <property type="match status" value="1"/>
</dbReference>
<evidence type="ECO:0000313" key="3">
    <source>
        <dbReference type="EMBL" id="SUY45808.1"/>
    </source>
</evidence>
<dbReference type="Proteomes" id="UP000254664">
    <property type="component" value="Unassembled WGS sequence"/>
</dbReference>
<dbReference type="CDD" id="cd03794">
    <property type="entry name" value="GT4_WbuB-like"/>
    <property type="match status" value="1"/>
</dbReference>
<dbReference type="Pfam" id="PF00534">
    <property type="entry name" value="Glycos_transf_1"/>
    <property type="match status" value="1"/>
</dbReference>
<name>A0A381J656_9CLOT</name>
<dbReference type="InterPro" id="IPR050194">
    <property type="entry name" value="Glycosyltransferase_grp1"/>
</dbReference>
<proteinExistence type="predicted"/>
<feature type="domain" description="Glycosyltransferase subfamily 4-like N-terminal" evidence="2">
    <location>
        <begin position="25"/>
        <end position="210"/>
    </location>
</feature>
<dbReference type="InterPro" id="IPR028098">
    <property type="entry name" value="Glyco_trans_4-like_N"/>
</dbReference>
<keyword evidence="4" id="KW-1185">Reference proteome</keyword>
<feature type="domain" description="Glycosyl transferase family 1" evidence="1">
    <location>
        <begin position="221"/>
        <end position="383"/>
    </location>
</feature>
<gene>
    <name evidence="3" type="ORF">NCTC9836_00455</name>
</gene>
<dbReference type="RefSeq" id="WP_115640278.1">
    <property type="nucleotide sequence ID" value="NZ_UFWZ01000001.1"/>
</dbReference>
<evidence type="ECO:0000259" key="2">
    <source>
        <dbReference type="Pfam" id="PF13439"/>
    </source>
</evidence>
<protein>
    <submittedName>
        <fullName evidence="3">WblI protein</fullName>
    </submittedName>
</protein>
<reference evidence="3 4" key="1">
    <citation type="submission" date="2018-06" db="EMBL/GenBank/DDBJ databases">
        <authorList>
            <consortium name="Pathogen Informatics"/>
            <person name="Doyle S."/>
        </authorList>
    </citation>
    <scope>NUCLEOTIDE SEQUENCE [LARGE SCALE GENOMIC DNA]</scope>
    <source>
        <strain evidence="3 4">NCTC9836</strain>
    </source>
</reference>
<dbReference type="Gene3D" id="3.40.50.2000">
    <property type="entry name" value="Glycogen Phosphorylase B"/>
    <property type="match status" value="2"/>
</dbReference>
<organism evidence="3 4">
    <name type="scientific">Clostridium putrefaciens</name>
    <dbReference type="NCBI Taxonomy" id="99675"/>
    <lineage>
        <taxon>Bacteria</taxon>
        <taxon>Bacillati</taxon>
        <taxon>Bacillota</taxon>
        <taxon>Clostridia</taxon>
        <taxon>Eubacteriales</taxon>
        <taxon>Clostridiaceae</taxon>
        <taxon>Clostridium</taxon>
    </lineage>
</organism>
<dbReference type="GO" id="GO:0016758">
    <property type="term" value="F:hexosyltransferase activity"/>
    <property type="evidence" value="ECO:0007669"/>
    <property type="project" value="TreeGrafter"/>
</dbReference>
<dbReference type="SUPFAM" id="SSF53756">
    <property type="entry name" value="UDP-Glycosyltransferase/glycogen phosphorylase"/>
    <property type="match status" value="1"/>
</dbReference>
<dbReference type="Pfam" id="PF13439">
    <property type="entry name" value="Glyco_transf_4"/>
    <property type="match status" value="1"/>
</dbReference>
<accession>A0A381J656</accession>
<dbReference type="PANTHER" id="PTHR45947:SF3">
    <property type="entry name" value="SULFOQUINOVOSYL TRANSFERASE SQD2"/>
    <property type="match status" value="1"/>
</dbReference>
<sequence length="412" mass="48055">MKNVWIINHYSMPPQYETRVRNNIMAKYLIKKGYKVKIFAASTIHNTDINLINDKKKLYIQKTYDELDFVHIKTSNYSGNGISRIINMLQFPLRLLKVSKRIGEKPDVVICDLEAIFAWSPYLVAKKFKSKFILEVRDLWPESIVVYKNMSKCNPIIRILYKIEKWIYKRSDKLIFSMEGGKDYIINKGWDKDIDMSKIHYINNGVDLEQFNYNKKNHITKDVHLDNEDTFKVVYAGSIRQANNVKKIVDVADTIKKNGNTNIRFLIYGDGSDKEVLEKYCMENDIDNIVFKGQLEKDKIPYILSKCDLNIMHFSQSSLKKYGSSMNKMFDYLASGKPSISDCEFGYDIFNKYQGGISLDNANSEVLAENIIKFYNMSKEEYNTYCDNALKAAEDFDFKILTDKLEKVILED</sequence>
<dbReference type="AlphaFoldDB" id="A0A381J656"/>
<dbReference type="OrthoDB" id="9811902at2"/>
<dbReference type="EMBL" id="UFWZ01000001">
    <property type="protein sequence ID" value="SUY45808.1"/>
    <property type="molecule type" value="Genomic_DNA"/>
</dbReference>
<dbReference type="InterPro" id="IPR001296">
    <property type="entry name" value="Glyco_trans_1"/>
</dbReference>
<evidence type="ECO:0000313" key="4">
    <source>
        <dbReference type="Proteomes" id="UP000254664"/>
    </source>
</evidence>